<dbReference type="GO" id="GO:0009424">
    <property type="term" value="C:bacterial-type flagellum hook"/>
    <property type="evidence" value="ECO:0007669"/>
    <property type="project" value="UniProtKB-UniRule"/>
</dbReference>
<proteinExistence type="inferred from homology"/>
<dbReference type="PRINTS" id="PR01005">
    <property type="entry name" value="FLGHOOKAP1"/>
</dbReference>
<evidence type="ECO:0000256" key="7">
    <source>
        <dbReference type="RuleBase" id="RU362065"/>
    </source>
</evidence>
<comment type="subcellular location">
    <subcellularLocation>
        <location evidence="1 7">Bacterial flagellum</location>
    </subcellularLocation>
    <subcellularLocation>
        <location evidence="2 7">Secreted</location>
    </subcellularLocation>
</comment>
<name>V6MA39_9BACL</name>
<dbReference type="HOGENOM" id="CLU_012762_1_1_9"/>
<dbReference type="InterPro" id="IPR010930">
    <property type="entry name" value="Flg_bb/hook_C_dom"/>
</dbReference>
<keyword evidence="6 7" id="KW-0975">Bacterial flagellum</keyword>
<dbReference type="AlphaFoldDB" id="V6MA39"/>
<evidence type="ECO:0000256" key="6">
    <source>
        <dbReference type="ARBA" id="ARBA00023143"/>
    </source>
</evidence>
<sequence length="519" mass="56540">MRSTFHGLEVSKRGLFAQQAALNTTGHNISNANTEGYSRQRVNMQATTGLPYVGLQANVEAGLLGTGVTVVSLQRMRENYLDIQFRNQNKDYGYWEAQRDALSKIEGIMNEPSDTGLQKVMDELWKSWQDLSKEPESLSARAVVRQRAVAVAETFSALTNSLTDLQSDLDNVVSTKVIEINSMTNQIANLNKQIGELVPHGYEPNDLFDQRDLLLDKLGKLVNVKVANGNNGMINVTVDNRELINGQQSIPMAVTKNSYGLYDITLGGEQFVPQSGGLLGTMEARGLPVNDPVTGQTKITGPVSNMLERLNILAVNLTTEINNLHRSGMNLNDIQNRSTNAGAQLEDIPFFVDSDAVTNDPNTKTYPINSSKIQVNPAILASLNAIAAATVEQTGSSAGTSFHGDGSNALAVAGIKYNTYSLFIGASNQPETTTLDDFYRYAIAQLGVDSQEAQRMEKNTELLVGQVDTQRQSVSGVSIDEEMSEMVKYQHAYSAAARVMTSFDEILDKVINGMGRVGL</sequence>
<dbReference type="EMBL" id="AYJU01000003">
    <property type="protein sequence ID" value="EST55404.1"/>
    <property type="molecule type" value="Genomic_DNA"/>
</dbReference>
<evidence type="ECO:0000256" key="5">
    <source>
        <dbReference type="ARBA" id="ARBA00022525"/>
    </source>
</evidence>
<dbReference type="Proteomes" id="UP000017973">
    <property type="component" value="Unassembled WGS sequence"/>
</dbReference>
<accession>V6MA39</accession>
<reference evidence="11 12" key="1">
    <citation type="journal article" date="2014" name="Genome Announc.">
        <title>Draft Genome Sequence of Brevibacillus panacihumi Strain W25, a Halotolerant Hydrocarbon-Degrading Bacterium.</title>
        <authorList>
            <person name="Wang X."/>
            <person name="Jin D."/>
            <person name="Zhou L."/>
            <person name="Wu L."/>
            <person name="An W."/>
            <person name="Chen Y."/>
            <person name="Zhao L."/>
        </authorList>
    </citation>
    <scope>NUCLEOTIDE SEQUENCE [LARGE SCALE GENOMIC DNA]</scope>
    <source>
        <strain evidence="11 12">W25</strain>
    </source>
</reference>
<dbReference type="PANTHER" id="PTHR30033">
    <property type="entry name" value="FLAGELLAR HOOK-ASSOCIATED PROTEIN 1"/>
    <property type="match status" value="1"/>
</dbReference>
<evidence type="ECO:0000259" key="9">
    <source>
        <dbReference type="Pfam" id="PF06429"/>
    </source>
</evidence>
<evidence type="ECO:0000313" key="11">
    <source>
        <dbReference type="EMBL" id="EST55404.1"/>
    </source>
</evidence>
<protein>
    <recommendedName>
        <fullName evidence="4 7">Flagellar hook-associated protein 1</fullName>
        <shortName evidence="7">HAP1</shortName>
    </recommendedName>
</protein>
<gene>
    <name evidence="7" type="primary">flgK</name>
    <name evidence="11" type="ORF">T458_06360</name>
</gene>
<evidence type="ECO:0000256" key="2">
    <source>
        <dbReference type="ARBA" id="ARBA00004613"/>
    </source>
</evidence>
<feature type="domain" description="Flagellar basal-body/hook protein C-terminal" evidence="9">
    <location>
        <begin position="473"/>
        <end position="512"/>
    </location>
</feature>
<organism evidence="11 12">
    <name type="scientific">Brevibacillus panacihumi W25</name>
    <dbReference type="NCBI Taxonomy" id="1408254"/>
    <lineage>
        <taxon>Bacteria</taxon>
        <taxon>Bacillati</taxon>
        <taxon>Bacillota</taxon>
        <taxon>Bacilli</taxon>
        <taxon>Bacillales</taxon>
        <taxon>Paenibacillaceae</taxon>
        <taxon>Brevibacillus</taxon>
    </lineage>
</organism>
<keyword evidence="11" id="KW-0969">Cilium</keyword>
<dbReference type="InterPro" id="IPR002371">
    <property type="entry name" value="FlgK"/>
</dbReference>
<dbReference type="Pfam" id="PF22638">
    <property type="entry name" value="FlgK_D1"/>
    <property type="match status" value="1"/>
</dbReference>
<evidence type="ECO:0000256" key="1">
    <source>
        <dbReference type="ARBA" id="ARBA00004365"/>
    </source>
</evidence>
<comment type="caution">
    <text evidence="11">The sequence shown here is derived from an EMBL/GenBank/DDBJ whole genome shotgun (WGS) entry which is preliminary data.</text>
</comment>
<feature type="domain" description="Flagellar basal body rod protein N-terminal" evidence="8">
    <location>
        <begin position="8"/>
        <end position="37"/>
    </location>
</feature>
<feature type="domain" description="Flagellar hook-associated protein FlgK helical" evidence="10">
    <location>
        <begin position="102"/>
        <end position="333"/>
    </location>
</feature>
<keyword evidence="11" id="KW-0966">Cell projection</keyword>
<keyword evidence="11" id="KW-0282">Flagellum</keyword>
<dbReference type="eggNOG" id="COG4786">
    <property type="taxonomic scope" value="Bacteria"/>
</dbReference>
<evidence type="ECO:0000259" key="8">
    <source>
        <dbReference type="Pfam" id="PF00460"/>
    </source>
</evidence>
<dbReference type="PATRIC" id="fig|1408254.3.peg.1271"/>
<dbReference type="Pfam" id="PF00460">
    <property type="entry name" value="Flg_bb_rod"/>
    <property type="match status" value="1"/>
</dbReference>
<dbReference type="eggNOG" id="COG1256">
    <property type="taxonomic scope" value="Bacteria"/>
</dbReference>
<dbReference type="GO" id="GO:0005576">
    <property type="term" value="C:extracellular region"/>
    <property type="evidence" value="ECO:0007669"/>
    <property type="project" value="UniProtKB-SubCell"/>
</dbReference>
<dbReference type="Pfam" id="PF06429">
    <property type="entry name" value="Flg_bbr_C"/>
    <property type="match status" value="1"/>
</dbReference>
<evidence type="ECO:0000259" key="10">
    <source>
        <dbReference type="Pfam" id="PF22638"/>
    </source>
</evidence>
<evidence type="ECO:0000313" key="12">
    <source>
        <dbReference type="Proteomes" id="UP000017973"/>
    </source>
</evidence>
<dbReference type="STRING" id="1408254.T458_06360"/>
<dbReference type="RefSeq" id="WP_023555308.1">
    <property type="nucleotide sequence ID" value="NZ_KI629787.1"/>
</dbReference>
<dbReference type="GO" id="GO:0044780">
    <property type="term" value="P:bacterial-type flagellum assembly"/>
    <property type="evidence" value="ECO:0007669"/>
    <property type="project" value="InterPro"/>
</dbReference>
<dbReference type="OrthoDB" id="9802553at2"/>
<keyword evidence="5 7" id="KW-0964">Secreted</keyword>
<dbReference type="NCBIfam" id="TIGR02492">
    <property type="entry name" value="flgK_ends"/>
    <property type="match status" value="1"/>
</dbReference>
<dbReference type="InterPro" id="IPR053927">
    <property type="entry name" value="FlgK_helical"/>
</dbReference>
<dbReference type="PANTHER" id="PTHR30033:SF1">
    <property type="entry name" value="FLAGELLAR HOOK-ASSOCIATED PROTEIN 1"/>
    <property type="match status" value="1"/>
</dbReference>
<comment type="similarity">
    <text evidence="3 7">Belongs to the flagella basal body rod proteins family.</text>
</comment>
<evidence type="ECO:0000256" key="3">
    <source>
        <dbReference type="ARBA" id="ARBA00009677"/>
    </source>
</evidence>
<keyword evidence="12" id="KW-1185">Reference proteome</keyword>
<dbReference type="GO" id="GO:0005198">
    <property type="term" value="F:structural molecule activity"/>
    <property type="evidence" value="ECO:0007669"/>
    <property type="project" value="UniProtKB-UniRule"/>
</dbReference>
<dbReference type="InterPro" id="IPR001444">
    <property type="entry name" value="Flag_bb_rod_N"/>
</dbReference>
<evidence type="ECO:0000256" key="4">
    <source>
        <dbReference type="ARBA" id="ARBA00016244"/>
    </source>
</evidence>
<dbReference type="SUPFAM" id="SSF64518">
    <property type="entry name" value="Phase 1 flagellin"/>
    <property type="match status" value="1"/>
</dbReference>